<dbReference type="Pfam" id="PF00293">
    <property type="entry name" value="NUDIX"/>
    <property type="match status" value="1"/>
</dbReference>
<dbReference type="PANTHER" id="PTHR43046">
    <property type="entry name" value="GDP-MANNOSE MANNOSYL HYDROLASE"/>
    <property type="match status" value="1"/>
</dbReference>
<dbReference type="InterPro" id="IPR015797">
    <property type="entry name" value="NUDIX_hydrolase-like_dom_sf"/>
</dbReference>
<keyword evidence="2" id="KW-0378">Hydrolase</keyword>
<name>A0ABY1VQH9_9ACTO</name>
<comment type="cofactor">
    <cofactor evidence="1">
        <name>Mg(2+)</name>
        <dbReference type="ChEBI" id="CHEBI:18420"/>
    </cofactor>
</comment>
<comment type="caution">
    <text evidence="4">The sequence shown here is derived from an EMBL/GenBank/DDBJ whole genome shotgun (WGS) entry which is preliminary data.</text>
</comment>
<evidence type="ECO:0000256" key="2">
    <source>
        <dbReference type="ARBA" id="ARBA00022801"/>
    </source>
</evidence>
<evidence type="ECO:0000313" key="5">
    <source>
        <dbReference type="Proteomes" id="UP000250006"/>
    </source>
</evidence>
<dbReference type="Gene3D" id="3.90.79.10">
    <property type="entry name" value="Nucleoside Triphosphate Pyrophosphohydrolase"/>
    <property type="match status" value="1"/>
</dbReference>
<dbReference type="SUPFAM" id="SSF55811">
    <property type="entry name" value="Nudix"/>
    <property type="match status" value="1"/>
</dbReference>
<feature type="domain" description="Nudix hydrolase" evidence="3">
    <location>
        <begin position="1"/>
        <end position="119"/>
    </location>
</feature>
<organism evidence="4 5">
    <name type="scientific">Actinomyces bovis</name>
    <dbReference type="NCBI Taxonomy" id="1658"/>
    <lineage>
        <taxon>Bacteria</taxon>
        <taxon>Bacillati</taxon>
        <taxon>Actinomycetota</taxon>
        <taxon>Actinomycetes</taxon>
        <taxon>Actinomycetales</taxon>
        <taxon>Actinomycetaceae</taxon>
        <taxon>Actinomyces</taxon>
    </lineage>
</organism>
<evidence type="ECO:0000256" key="1">
    <source>
        <dbReference type="ARBA" id="ARBA00001946"/>
    </source>
</evidence>
<reference evidence="4 5" key="1">
    <citation type="submission" date="2018-06" db="EMBL/GenBank/DDBJ databases">
        <authorList>
            <consortium name="Pathogen Informatics"/>
            <person name="Doyle S."/>
        </authorList>
    </citation>
    <scope>NUCLEOTIDE SEQUENCE [LARGE SCALE GENOMIC DNA]</scope>
    <source>
        <strain evidence="4 5">NCTC11535</strain>
    </source>
</reference>
<protein>
    <submittedName>
        <fullName evidence="4">NUDIX domain</fullName>
    </submittedName>
</protein>
<proteinExistence type="predicted"/>
<dbReference type="EMBL" id="UAPQ01000008">
    <property type="protein sequence ID" value="SPT53901.1"/>
    <property type="molecule type" value="Genomic_DNA"/>
</dbReference>
<dbReference type="Proteomes" id="UP000250006">
    <property type="component" value="Unassembled WGS sequence"/>
</dbReference>
<dbReference type="PANTHER" id="PTHR43046:SF2">
    <property type="entry name" value="8-OXO-DGTP DIPHOSPHATASE-RELATED"/>
    <property type="match status" value="1"/>
</dbReference>
<evidence type="ECO:0000313" key="4">
    <source>
        <dbReference type="EMBL" id="SPT53901.1"/>
    </source>
</evidence>
<dbReference type="CDD" id="cd04690">
    <property type="entry name" value="NUDIX_Hydrolase"/>
    <property type="match status" value="1"/>
</dbReference>
<sequence length="122" mass="13373">MQDPSGRLLTVRKRGTSRFMLPGGKPEPGEDALRTAIREAAEELAVELEPARMRDWGEFTTLAANEAGTTLIASVFEHPYVAGVRPCAEVAEARWQELSGAEPGDLAPLTVEIMKLLRQQSR</sequence>
<accession>A0ABY1VQH9</accession>
<dbReference type="InterPro" id="IPR000086">
    <property type="entry name" value="NUDIX_hydrolase_dom"/>
</dbReference>
<keyword evidence="5" id="KW-1185">Reference proteome</keyword>
<dbReference type="PROSITE" id="PS51462">
    <property type="entry name" value="NUDIX"/>
    <property type="match status" value="1"/>
</dbReference>
<evidence type="ECO:0000259" key="3">
    <source>
        <dbReference type="PROSITE" id="PS51462"/>
    </source>
</evidence>
<gene>
    <name evidence="4" type="ORF">NCTC11535_01593</name>
</gene>